<keyword evidence="2" id="KW-1185">Reference proteome</keyword>
<dbReference type="Proteomes" id="UP001597181">
    <property type="component" value="Unassembled WGS sequence"/>
</dbReference>
<comment type="caution">
    <text evidence="1">The sequence shown here is derived from an EMBL/GenBank/DDBJ whole genome shotgun (WGS) entry which is preliminary data.</text>
</comment>
<name>A0ABW3TQE7_9MICO</name>
<accession>A0ABW3TQE7</accession>
<evidence type="ECO:0000313" key="2">
    <source>
        <dbReference type="Proteomes" id="UP001597181"/>
    </source>
</evidence>
<sequence length="277" mass="29402">MPGARSEDILVRARSALLDVLEALWEQRDAIVVVGAQAVYLRTGSLDVALAETTKDSDVTIDPGQLRADPRLEEAMKEAGFLPTGNPGAWLRPDGVPIDLMVPEQLAGKGMRSAEIPPHDNRVARRALGLEAALVDNNEIVIASLDPQDSRTASAKVAGSAALLVAKLHKIGERIDTPHRLQDKDAHDLYRILRAIPTESLAQGVTRLLSDNLSQEVTEIAMRYLRDHFAAGPDATGSMMAGRAEAGVGEPETVAAATAFLAQDLIEALATGDLGGA</sequence>
<evidence type="ECO:0000313" key="1">
    <source>
        <dbReference type="EMBL" id="MFD1201612.1"/>
    </source>
</evidence>
<dbReference type="RefSeq" id="WP_343957896.1">
    <property type="nucleotide sequence ID" value="NZ_BAAAKZ010000002.1"/>
</dbReference>
<gene>
    <name evidence="1" type="ORF">ACFQ3U_06890</name>
</gene>
<dbReference type="EMBL" id="JBHTLY010000002">
    <property type="protein sequence ID" value="MFD1201612.1"/>
    <property type="molecule type" value="Genomic_DNA"/>
</dbReference>
<reference evidence="2" key="1">
    <citation type="journal article" date="2019" name="Int. J. Syst. Evol. Microbiol.">
        <title>The Global Catalogue of Microorganisms (GCM) 10K type strain sequencing project: providing services to taxonomists for standard genome sequencing and annotation.</title>
        <authorList>
            <consortium name="The Broad Institute Genomics Platform"/>
            <consortium name="The Broad Institute Genome Sequencing Center for Infectious Disease"/>
            <person name="Wu L."/>
            <person name="Ma J."/>
        </authorList>
    </citation>
    <scope>NUCLEOTIDE SEQUENCE [LARGE SCALE GENOMIC DNA]</scope>
    <source>
        <strain evidence="2">CCUG 50213</strain>
    </source>
</reference>
<evidence type="ECO:0008006" key="3">
    <source>
        <dbReference type="Google" id="ProtNLM"/>
    </source>
</evidence>
<proteinExistence type="predicted"/>
<organism evidence="1 2">
    <name type="scientific">Leucobacter albus</name>
    <dbReference type="NCBI Taxonomy" id="272210"/>
    <lineage>
        <taxon>Bacteria</taxon>
        <taxon>Bacillati</taxon>
        <taxon>Actinomycetota</taxon>
        <taxon>Actinomycetes</taxon>
        <taxon>Micrococcales</taxon>
        <taxon>Microbacteriaceae</taxon>
        <taxon>Leucobacter</taxon>
    </lineage>
</organism>
<protein>
    <recommendedName>
        <fullName evidence="3">Nucleotidyltransferase-like protein</fullName>
    </recommendedName>
</protein>